<dbReference type="CDD" id="cd01146">
    <property type="entry name" value="FhuD"/>
    <property type="match status" value="1"/>
</dbReference>
<evidence type="ECO:0000256" key="5">
    <source>
        <dbReference type="ARBA" id="ARBA00022729"/>
    </source>
</evidence>
<dbReference type="PANTHER" id="PTHR30532">
    <property type="entry name" value="IRON III DICITRATE-BINDING PERIPLASMIC PROTEIN"/>
    <property type="match status" value="1"/>
</dbReference>
<comment type="caution">
    <text evidence="8">The sequence shown here is derived from an EMBL/GenBank/DDBJ whole genome shotgun (WGS) entry which is preliminary data.</text>
</comment>
<evidence type="ECO:0000256" key="3">
    <source>
        <dbReference type="ARBA" id="ARBA00022448"/>
    </source>
</evidence>
<keyword evidence="4" id="KW-0408">Iron</keyword>
<comment type="similarity">
    <text evidence="2">Belongs to the bacterial solute-binding protein 8 family.</text>
</comment>
<organism evidence="8 9">
    <name type="scientific">Vibrio viridaestus</name>
    <dbReference type="NCBI Taxonomy" id="2487322"/>
    <lineage>
        <taxon>Bacteria</taxon>
        <taxon>Pseudomonadati</taxon>
        <taxon>Pseudomonadota</taxon>
        <taxon>Gammaproteobacteria</taxon>
        <taxon>Vibrionales</taxon>
        <taxon>Vibrionaceae</taxon>
        <taxon>Vibrio</taxon>
    </lineage>
</organism>
<dbReference type="OrthoDB" id="6160519at2"/>
<evidence type="ECO:0000313" key="9">
    <source>
        <dbReference type="Proteomes" id="UP000281112"/>
    </source>
</evidence>
<evidence type="ECO:0000256" key="1">
    <source>
        <dbReference type="ARBA" id="ARBA00004196"/>
    </source>
</evidence>
<accession>A0A3N9U1H6</accession>
<dbReference type="SUPFAM" id="SSF53807">
    <property type="entry name" value="Helical backbone' metal receptor"/>
    <property type="match status" value="1"/>
</dbReference>
<feature type="domain" description="Fe/B12 periplasmic-binding" evidence="7">
    <location>
        <begin position="39"/>
        <end position="303"/>
    </location>
</feature>
<dbReference type="GO" id="GO:0030288">
    <property type="term" value="C:outer membrane-bounded periplasmic space"/>
    <property type="evidence" value="ECO:0007669"/>
    <property type="project" value="TreeGrafter"/>
</dbReference>
<evidence type="ECO:0000256" key="2">
    <source>
        <dbReference type="ARBA" id="ARBA00008814"/>
    </source>
</evidence>
<dbReference type="Pfam" id="PF01497">
    <property type="entry name" value="Peripla_BP_2"/>
    <property type="match status" value="1"/>
</dbReference>
<keyword evidence="4" id="KW-0410">Iron transport</keyword>
<dbReference type="Gene3D" id="3.40.50.1980">
    <property type="entry name" value="Nitrogenase molybdenum iron protein domain"/>
    <property type="match status" value="2"/>
</dbReference>
<proteinExistence type="inferred from homology"/>
<comment type="subcellular location">
    <subcellularLocation>
        <location evidence="1">Cell envelope</location>
    </subcellularLocation>
</comment>
<dbReference type="GO" id="GO:1901678">
    <property type="term" value="P:iron coordination entity transport"/>
    <property type="evidence" value="ECO:0007669"/>
    <property type="project" value="UniProtKB-ARBA"/>
</dbReference>
<evidence type="ECO:0000313" key="8">
    <source>
        <dbReference type="EMBL" id="RQW61756.1"/>
    </source>
</evidence>
<dbReference type="AlphaFoldDB" id="A0A3N9U1H6"/>
<keyword evidence="9" id="KW-1185">Reference proteome</keyword>
<evidence type="ECO:0000256" key="6">
    <source>
        <dbReference type="SAM" id="SignalP"/>
    </source>
</evidence>
<dbReference type="Proteomes" id="UP000281112">
    <property type="component" value="Unassembled WGS sequence"/>
</dbReference>
<dbReference type="InterPro" id="IPR051313">
    <property type="entry name" value="Bact_iron-sidero_bind"/>
</dbReference>
<evidence type="ECO:0000259" key="7">
    <source>
        <dbReference type="PROSITE" id="PS50983"/>
    </source>
</evidence>
<name>A0A3N9U1H6_9VIBR</name>
<dbReference type="PRINTS" id="PR01715">
    <property type="entry name" value="FERRIBNDNGPP"/>
</dbReference>
<dbReference type="EMBL" id="RJVQ01000010">
    <property type="protein sequence ID" value="RQW61756.1"/>
    <property type="molecule type" value="Genomic_DNA"/>
</dbReference>
<protein>
    <submittedName>
        <fullName evidence="8">Iron-siderophore ABC transporter substrate-binding protein</fullName>
    </submittedName>
</protein>
<feature type="chain" id="PRO_5018057678" evidence="6">
    <location>
        <begin position="20"/>
        <end position="303"/>
    </location>
</feature>
<keyword evidence="5 6" id="KW-0732">Signal</keyword>
<evidence type="ECO:0000256" key="4">
    <source>
        <dbReference type="ARBA" id="ARBA00022496"/>
    </source>
</evidence>
<keyword evidence="3" id="KW-0813">Transport</keyword>
<dbReference type="PANTHER" id="PTHR30532:SF1">
    <property type="entry name" value="IRON(3+)-HYDROXAMATE-BINDING PROTEIN FHUD"/>
    <property type="match status" value="1"/>
</dbReference>
<dbReference type="PROSITE" id="PS50983">
    <property type="entry name" value="FE_B12_PBP"/>
    <property type="match status" value="1"/>
</dbReference>
<gene>
    <name evidence="8" type="ORF">EES38_18020</name>
</gene>
<feature type="signal peptide" evidence="6">
    <location>
        <begin position="1"/>
        <end position="19"/>
    </location>
</feature>
<sequence>MRLMLTLLASLFFSVATYAQDIQVQDDLGMHVLPAHPSRAVVLDWDLVEQVIELGVTPLGAPELDSYKDWVVQPEIPHSTVSIGTRSEPSLEQIAELKPDIIIASDTQKDLLPQLQKIAPVLMYANFSQQDQHAQVAIEQFKQLATVFGKQEVANQKLVAMDKEFAQLKARIEKAFSEHVPPVLIMRFANTTSTFIYSENSTPIYVLQKLGLQPAMSLPAAKWGIIQKPISSLQHIKDGVVLYFRPFNEEEKLKKSVLWRAMPFVRKNHALPVRSVWSYGGAMSLKYTAEAITDSLVGMASSS</sequence>
<reference evidence="8 9" key="1">
    <citation type="submission" date="2018-11" db="EMBL/GenBank/DDBJ databases">
        <title>Vibrio LJC006 sp. nov., isolated from seawater during the bloom of the enteromorpha.</title>
        <authorList>
            <person name="Liang J."/>
        </authorList>
    </citation>
    <scope>NUCLEOTIDE SEQUENCE [LARGE SCALE GENOMIC DNA]</scope>
    <source>
        <strain evidence="8 9">LJC006</strain>
    </source>
</reference>
<dbReference type="InterPro" id="IPR002491">
    <property type="entry name" value="ABC_transptr_periplasmic_BD"/>
</dbReference>
<keyword evidence="4" id="KW-0406">Ion transport</keyword>